<dbReference type="InterPro" id="IPR029021">
    <property type="entry name" value="Prot-tyrosine_phosphatase-like"/>
</dbReference>
<feature type="region of interest" description="Disordered" evidence="1">
    <location>
        <begin position="17"/>
        <end position="59"/>
    </location>
</feature>
<dbReference type="SUPFAM" id="SSF52799">
    <property type="entry name" value="(Phosphotyrosine protein) phosphatases II"/>
    <property type="match status" value="1"/>
</dbReference>
<dbReference type="InterPro" id="IPR000340">
    <property type="entry name" value="Dual-sp_phosphatase_cat-dom"/>
</dbReference>
<feature type="domain" description="Tyrosine specific protein phosphatases" evidence="2">
    <location>
        <begin position="121"/>
        <end position="168"/>
    </location>
</feature>
<dbReference type="EMBL" id="JALLAZ020001793">
    <property type="protein sequence ID" value="KAL3763782.1"/>
    <property type="molecule type" value="Genomic_DNA"/>
</dbReference>
<evidence type="ECO:0000313" key="3">
    <source>
        <dbReference type="EMBL" id="KAL3763782.1"/>
    </source>
</evidence>
<sequence>MVDLKDGDRYIEDNGEITVVTPPSPRNPHNFGPASSRDAVVNTCERPGGDPGGGGSKIRTEEEVDEWVRFMTAPERAIGHVLVLLADGELGAYDGPGLVAAYEARGIIVHHIPYASGGSFRRMMAVLDDLSEGGENAVAHCTHGMGRSGRVAAGWLVHKYGLSVEEAVGEALDAARRHGVERMGSPRQLAQWMAG</sequence>
<organism evidence="3 4">
    <name type="scientific">Stephanodiscus triporus</name>
    <dbReference type="NCBI Taxonomy" id="2934178"/>
    <lineage>
        <taxon>Eukaryota</taxon>
        <taxon>Sar</taxon>
        <taxon>Stramenopiles</taxon>
        <taxon>Ochrophyta</taxon>
        <taxon>Bacillariophyta</taxon>
        <taxon>Coscinodiscophyceae</taxon>
        <taxon>Thalassiosirophycidae</taxon>
        <taxon>Stephanodiscales</taxon>
        <taxon>Stephanodiscaceae</taxon>
        <taxon>Stephanodiscus</taxon>
    </lineage>
</organism>
<gene>
    <name evidence="3" type="ORF">ACHAW5_000355</name>
</gene>
<evidence type="ECO:0000256" key="1">
    <source>
        <dbReference type="SAM" id="MobiDB-lite"/>
    </source>
</evidence>
<evidence type="ECO:0000313" key="4">
    <source>
        <dbReference type="Proteomes" id="UP001530315"/>
    </source>
</evidence>
<name>A0ABD3MJI2_9STRA</name>
<dbReference type="Pfam" id="PF00782">
    <property type="entry name" value="DSPc"/>
    <property type="match status" value="1"/>
</dbReference>
<protein>
    <recommendedName>
        <fullName evidence="2">Tyrosine specific protein phosphatases domain-containing protein</fullName>
    </recommendedName>
</protein>
<dbReference type="PROSITE" id="PS50056">
    <property type="entry name" value="TYR_PHOSPHATASE_2"/>
    <property type="match status" value="1"/>
</dbReference>
<dbReference type="Proteomes" id="UP001530315">
    <property type="component" value="Unassembled WGS sequence"/>
</dbReference>
<dbReference type="Gene3D" id="3.90.190.10">
    <property type="entry name" value="Protein tyrosine phosphatase superfamily"/>
    <property type="match status" value="1"/>
</dbReference>
<dbReference type="AlphaFoldDB" id="A0ABD3MJI2"/>
<dbReference type="InterPro" id="IPR000387">
    <property type="entry name" value="Tyr_Pase_dom"/>
</dbReference>
<reference evidence="3 4" key="1">
    <citation type="submission" date="2024-10" db="EMBL/GenBank/DDBJ databases">
        <title>Updated reference genomes for cyclostephanoid diatoms.</title>
        <authorList>
            <person name="Roberts W.R."/>
            <person name="Alverson A.J."/>
        </authorList>
    </citation>
    <scope>NUCLEOTIDE SEQUENCE [LARGE SCALE GENOMIC DNA]</scope>
    <source>
        <strain evidence="3 4">AJA276-08</strain>
    </source>
</reference>
<keyword evidence="4" id="KW-1185">Reference proteome</keyword>
<proteinExistence type="predicted"/>
<evidence type="ECO:0000259" key="2">
    <source>
        <dbReference type="PROSITE" id="PS50056"/>
    </source>
</evidence>
<accession>A0ABD3MJI2</accession>
<comment type="caution">
    <text evidence="3">The sequence shown here is derived from an EMBL/GenBank/DDBJ whole genome shotgun (WGS) entry which is preliminary data.</text>
</comment>